<feature type="chain" id="PRO_5030986619" description="Cytochrome c domain-containing protein" evidence="5">
    <location>
        <begin position="24"/>
        <end position="994"/>
    </location>
</feature>
<dbReference type="GO" id="GO:0020037">
    <property type="term" value="F:heme binding"/>
    <property type="evidence" value="ECO:0007669"/>
    <property type="project" value="InterPro"/>
</dbReference>
<evidence type="ECO:0000256" key="3">
    <source>
        <dbReference type="ARBA" id="ARBA00023004"/>
    </source>
</evidence>
<dbReference type="InterPro" id="IPR011444">
    <property type="entry name" value="DUF1549"/>
</dbReference>
<dbReference type="Pfam" id="PF07587">
    <property type="entry name" value="PSD1"/>
    <property type="match status" value="1"/>
</dbReference>
<evidence type="ECO:0000256" key="4">
    <source>
        <dbReference type="PROSITE-ProRule" id="PRU00433"/>
    </source>
</evidence>
<dbReference type="AlphaFoldDB" id="A0A7W5E1J8"/>
<keyword evidence="1 4" id="KW-0349">Heme</keyword>
<dbReference type="GO" id="GO:0009055">
    <property type="term" value="F:electron transfer activity"/>
    <property type="evidence" value="ECO:0007669"/>
    <property type="project" value="InterPro"/>
</dbReference>
<evidence type="ECO:0000256" key="5">
    <source>
        <dbReference type="SAM" id="SignalP"/>
    </source>
</evidence>
<dbReference type="GO" id="GO:0046872">
    <property type="term" value="F:metal ion binding"/>
    <property type="evidence" value="ECO:0007669"/>
    <property type="project" value="UniProtKB-KW"/>
</dbReference>
<feature type="domain" description="Cytochrome c" evidence="6">
    <location>
        <begin position="24"/>
        <end position="220"/>
    </location>
</feature>
<keyword evidence="5" id="KW-0732">Signal</keyword>
<keyword evidence="3 4" id="KW-0408">Iron</keyword>
<dbReference type="Proteomes" id="UP000536179">
    <property type="component" value="Unassembled WGS sequence"/>
</dbReference>
<accession>A0A7W5E1J8</accession>
<proteinExistence type="predicted"/>
<feature type="signal peptide" evidence="5">
    <location>
        <begin position="1"/>
        <end position="23"/>
    </location>
</feature>
<keyword evidence="8" id="KW-1185">Reference proteome</keyword>
<evidence type="ECO:0000259" key="6">
    <source>
        <dbReference type="PROSITE" id="PS51007"/>
    </source>
</evidence>
<organism evidence="7 8">
    <name type="scientific">Aporhodopirellula rubra</name>
    <dbReference type="NCBI Taxonomy" id="980271"/>
    <lineage>
        <taxon>Bacteria</taxon>
        <taxon>Pseudomonadati</taxon>
        <taxon>Planctomycetota</taxon>
        <taxon>Planctomycetia</taxon>
        <taxon>Pirellulales</taxon>
        <taxon>Pirellulaceae</taxon>
        <taxon>Aporhodopirellula</taxon>
    </lineage>
</organism>
<dbReference type="InterPro" id="IPR009056">
    <property type="entry name" value="Cyt_c-like_dom"/>
</dbReference>
<gene>
    <name evidence="7" type="ORF">FHS27_004317</name>
</gene>
<sequence length="994" mass="112223">MQQRLSCYLAVLVGLFGTAVSDAEDINFNEQVRPILSRHCIACHGPDEDDRQADLRLDTFEGATEDFGGYAAVTPGDPDASEIMVRILTDDDDMRMPPSDHAERLSTADAETLRMWIQQGADYEAHWSFIAPKIADVPSEIRTQDHRVVDYWIDQKLADVGLTRNDRAEPHALVRRLSLDLTGLPPVAHPQPIQSVIRQYLSDLTAERFADLADQLMQTPAFAEHWAAMWLDLARYADTVGYSGDEHRDMWPWRDWLIASILENKSYKEMSIEMIAGDLLPDATVDQKLATAFHRNTLSNNEGGTNDEEFRTVAIKDRLSTTLNTWMGITIRCAECHSHKYDPISHVEYYQLLDYFNQSLDADRRDEHPKLPVPPRRDLELAKTLETKLPALRDAVASQPIVWTLRQPNEMKGEAGSTLEQFDDGSILATGKNPSYETYEVTFELPPGQSVRAIRLEAIPHLKHDAKVGRSGDGGFILSQIWLTKHQDGADEKVPFKDAEADFHQPNHHPRTAIAEHVESGLRNQGWAVRHPVTGYTGHHEAIFELAEPLDGATATRFTVSLRHDSPWVRLNIGCFRISTTDVENAAERYRNGDLDADRIELRKWEAIAAERVRVPVMEEKPIDKKRETFVMLGGNYLSHGDKVSAKLPEAFVSEADEYEDNRLGLAKWVFDESNPLTARVAVNRFWARVIGVGLVETEEDFGTQGTPPSHPQLLDFLAVRFQEEDWDVRRLLKTIVMSQAYQQSQIASARALEVDPRNRLLSRGPRIRLQAEVVRDQALSIADLMSDKLFGPPVYPPSPIKRVVNAFTGGMTWQESAGEDRYRRAIYTYLKRSAPHPLFETFDMSSRDVCSLRRLRTNTPLQSFMTLNDVTFIEAARGLAKQMWDHASEAVNAKDSGDVSKSEQTDLNEMIGFGLCHALFIDEAPEEQVNVLAELHLQCQQRYRENLSDAAEFAGQSVDVKTLSQEQKNELVRQASMTVVANVILNLDGVLNN</sequence>
<dbReference type="PROSITE" id="PS51007">
    <property type="entry name" value="CYTC"/>
    <property type="match status" value="1"/>
</dbReference>
<dbReference type="InterPro" id="IPR022655">
    <property type="entry name" value="DUF1553"/>
</dbReference>
<dbReference type="SUPFAM" id="SSF46626">
    <property type="entry name" value="Cytochrome c"/>
    <property type="match status" value="1"/>
</dbReference>
<dbReference type="PANTHER" id="PTHR35889">
    <property type="entry name" value="CYCLOINULO-OLIGOSACCHARIDE FRUCTANOTRANSFERASE-RELATED"/>
    <property type="match status" value="1"/>
</dbReference>
<dbReference type="Pfam" id="PF07635">
    <property type="entry name" value="PSCyt1"/>
    <property type="match status" value="1"/>
</dbReference>
<comment type="caution">
    <text evidence="7">The sequence shown here is derived from an EMBL/GenBank/DDBJ whole genome shotgun (WGS) entry which is preliminary data.</text>
</comment>
<dbReference type="Pfam" id="PF07583">
    <property type="entry name" value="PSCyt2"/>
    <property type="match status" value="1"/>
</dbReference>
<name>A0A7W5E1J8_9BACT</name>
<keyword evidence="2 4" id="KW-0479">Metal-binding</keyword>
<evidence type="ECO:0000313" key="7">
    <source>
        <dbReference type="EMBL" id="MBB3208488.1"/>
    </source>
</evidence>
<reference evidence="7 8" key="1">
    <citation type="submission" date="2020-08" db="EMBL/GenBank/DDBJ databases">
        <title>Genomic Encyclopedia of Type Strains, Phase III (KMG-III): the genomes of soil and plant-associated and newly described type strains.</title>
        <authorList>
            <person name="Whitman W."/>
        </authorList>
    </citation>
    <scope>NUCLEOTIDE SEQUENCE [LARGE SCALE GENOMIC DNA]</scope>
    <source>
        <strain evidence="7 8">CECT 8075</strain>
    </source>
</reference>
<evidence type="ECO:0000313" key="8">
    <source>
        <dbReference type="Proteomes" id="UP000536179"/>
    </source>
</evidence>
<evidence type="ECO:0000256" key="1">
    <source>
        <dbReference type="ARBA" id="ARBA00022617"/>
    </source>
</evidence>
<dbReference type="EMBL" id="JACHXU010000016">
    <property type="protein sequence ID" value="MBB3208488.1"/>
    <property type="molecule type" value="Genomic_DNA"/>
</dbReference>
<dbReference type="InterPro" id="IPR011429">
    <property type="entry name" value="Cyt_c_Planctomycete-type"/>
</dbReference>
<dbReference type="PANTHER" id="PTHR35889:SF3">
    <property type="entry name" value="F-BOX DOMAIN-CONTAINING PROTEIN"/>
    <property type="match status" value="1"/>
</dbReference>
<evidence type="ECO:0000256" key="2">
    <source>
        <dbReference type="ARBA" id="ARBA00022723"/>
    </source>
</evidence>
<protein>
    <recommendedName>
        <fullName evidence="6">Cytochrome c domain-containing protein</fullName>
    </recommendedName>
</protein>
<dbReference type="RefSeq" id="WP_246420353.1">
    <property type="nucleotide sequence ID" value="NZ_JACHXU010000016.1"/>
</dbReference>
<dbReference type="InterPro" id="IPR036909">
    <property type="entry name" value="Cyt_c-like_dom_sf"/>
</dbReference>